<protein>
    <recommendedName>
        <fullName evidence="2">Squalene cyclase N-terminal domain-containing protein</fullName>
    </recommendedName>
</protein>
<dbReference type="AlphaFoldDB" id="A0AA38F6A6"/>
<reference evidence="3 4" key="1">
    <citation type="journal article" date="2021" name="Nat. Plants">
        <title>The Taxus genome provides insights into paclitaxel biosynthesis.</title>
        <authorList>
            <person name="Xiong X."/>
            <person name="Gou J."/>
            <person name="Liao Q."/>
            <person name="Li Y."/>
            <person name="Zhou Q."/>
            <person name="Bi G."/>
            <person name="Li C."/>
            <person name="Du R."/>
            <person name="Wang X."/>
            <person name="Sun T."/>
            <person name="Guo L."/>
            <person name="Liang H."/>
            <person name="Lu P."/>
            <person name="Wu Y."/>
            <person name="Zhang Z."/>
            <person name="Ro D.K."/>
            <person name="Shang Y."/>
            <person name="Huang S."/>
            <person name="Yan J."/>
        </authorList>
    </citation>
    <scope>NUCLEOTIDE SEQUENCE [LARGE SCALE GENOMIC DNA]</scope>
    <source>
        <strain evidence="3">Ta-2019</strain>
    </source>
</reference>
<comment type="caution">
    <text evidence="3">The sequence shown here is derived from an EMBL/GenBank/DDBJ whole genome shotgun (WGS) entry which is preliminary data.</text>
</comment>
<proteinExistence type="inferred from homology"/>
<dbReference type="InterPro" id="IPR032697">
    <property type="entry name" value="SQ_cyclase_N"/>
</dbReference>
<evidence type="ECO:0000256" key="1">
    <source>
        <dbReference type="ARBA" id="ARBA00009755"/>
    </source>
</evidence>
<evidence type="ECO:0000313" key="4">
    <source>
        <dbReference type="Proteomes" id="UP000824469"/>
    </source>
</evidence>
<organism evidence="3 4">
    <name type="scientific">Taxus chinensis</name>
    <name type="common">Chinese yew</name>
    <name type="synonym">Taxus wallichiana var. chinensis</name>
    <dbReference type="NCBI Taxonomy" id="29808"/>
    <lineage>
        <taxon>Eukaryota</taxon>
        <taxon>Viridiplantae</taxon>
        <taxon>Streptophyta</taxon>
        <taxon>Embryophyta</taxon>
        <taxon>Tracheophyta</taxon>
        <taxon>Spermatophyta</taxon>
        <taxon>Pinopsida</taxon>
        <taxon>Pinidae</taxon>
        <taxon>Conifers II</taxon>
        <taxon>Cupressales</taxon>
        <taxon>Taxaceae</taxon>
        <taxon>Taxus</taxon>
    </lineage>
</organism>
<dbReference type="Pfam" id="PF13249">
    <property type="entry name" value="SQHop_cyclase_N"/>
    <property type="match status" value="1"/>
</dbReference>
<dbReference type="GO" id="GO:0031559">
    <property type="term" value="F:oxidosqualene cyclase activity"/>
    <property type="evidence" value="ECO:0007669"/>
    <property type="project" value="UniProtKB-ARBA"/>
</dbReference>
<evidence type="ECO:0000313" key="3">
    <source>
        <dbReference type="EMBL" id="KAH9289857.1"/>
    </source>
</evidence>
<keyword evidence="4" id="KW-1185">Reference proteome</keyword>
<dbReference type="GO" id="GO:0016104">
    <property type="term" value="P:triterpenoid biosynthetic process"/>
    <property type="evidence" value="ECO:0007669"/>
    <property type="project" value="InterPro"/>
</dbReference>
<dbReference type="PANTHER" id="PTHR11764:SF20">
    <property type="entry name" value="LANOSTEROL SYNTHASE"/>
    <property type="match status" value="1"/>
</dbReference>
<dbReference type="Proteomes" id="UP000824469">
    <property type="component" value="Unassembled WGS sequence"/>
</dbReference>
<dbReference type="EMBL" id="JAHRHJ020003813">
    <property type="protein sequence ID" value="KAH9289857.1"/>
    <property type="molecule type" value="Genomic_DNA"/>
</dbReference>
<evidence type="ECO:0000259" key="2">
    <source>
        <dbReference type="Pfam" id="PF13249"/>
    </source>
</evidence>
<dbReference type="GO" id="GO:0005811">
    <property type="term" value="C:lipid droplet"/>
    <property type="evidence" value="ECO:0007669"/>
    <property type="project" value="InterPro"/>
</dbReference>
<accession>A0AA38F6A6</accession>
<comment type="similarity">
    <text evidence="1">Belongs to the terpene cyclase/mutase family.</text>
</comment>
<feature type="domain" description="Squalene cyclase N-terminal" evidence="2">
    <location>
        <begin position="114"/>
        <end position="203"/>
    </location>
</feature>
<dbReference type="SUPFAM" id="SSF48239">
    <property type="entry name" value="Terpenoid cyclases/Protein prenyltransferases"/>
    <property type="match status" value="1"/>
</dbReference>
<dbReference type="PANTHER" id="PTHR11764">
    <property type="entry name" value="TERPENE CYCLASE/MUTASE FAMILY MEMBER"/>
    <property type="match status" value="1"/>
</dbReference>
<gene>
    <name evidence="3" type="ORF">KI387_033974</name>
</gene>
<dbReference type="InterPro" id="IPR008930">
    <property type="entry name" value="Terpenoid_cyclase/PrenylTrfase"/>
</dbReference>
<feature type="non-terminal residue" evidence="3">
    <location>
        <position position="223"/>
    </location>
</feature>
<sequence>MGKSSRGQSQASSKIQVLLSQLTQSEEKLLILVMPLAFMHFENNVLVASCAFLLELCGLSASVLRVDVASLRRISSLYKILGSNEHSSLSKSHVVILFSSSFEDLVATSLARALSDEDGGWGLHIEGHSTIFGIALNYVTLRLLGQGSDGGDKEAMEKGRVWILDHGSATALPSWGKMWLSVLGVFDWSGNNPLPPEIWLLPYFSSHPSREDVVSLSNGLFAN</sequence>
<name>A0AA38F6A6_TAXCH</name>
<dbReference type="InterPro" id="IPR018333">
    <property type="entry name" value="Squalene_cyclase"/>
</dbReference>
<dbReference type="Gene3D" id="1.50.10.20">
    <property type="match status" value="1"/>
</dbReference>